<accession>A0ABT9RGK4</accession>
<dbReference type="RefSeq" id="WP_306870250.1">
    <property type="nucleotide sequence ID" value="NZ_JAUSRB010000002.1"/>
</dbReference>
<evidence type="ECO:0000313" key="6">
    <source>
        <dbReference type="EMBL" id="MDP9867981.1"/>
    </source>
</evidence>
<dbReference type="GO" id="GO:0032259">
    <property type="term" value="P:methylation"/>
    <property type="evidence" value="ECO:0007669"/>
    <property type="project" value="UniProtKB-KW"/>
</dbReference>
<dbReference type="CDD" id="cd02440">
    <property type="entry name" value="AdoMet_MTases"/>
    <property type="match status" value="1"/>
</dbReference>
<feature type="compositionally biased region" description="Low complexity" evidence="4">
    <location>
        <begin position="7"/>
        <end position="23"/>
    </location>
</feature>
<reference evidence="6 7" key="1">
    <citation type="submission" date="2023-07" db="EMBL/GenBank/DDBJ databases">
        <title>Sequencing the genomes of 1000 actinobacteria strains.</title>
        <authorList>
            <person name="Klenk H.-P."/>
        </authorList>
    </citation>
    <scope>NUCLEOTIDE SEQUENCE [LARGE SCALE GENOMIC DNA]</scope>
    <source>
        <strain evidence="6 7">DSM 44109</strain>
    </source>
</reference>
<evidence type="ECO:0000259" key="5">
    <source>
        <dbReference type="Pfam" id="PF13649"/>
    </source>
</evidence>
<dbReference type="GO" id="GO:0008168">
    <property type="term" value="F:methyltransferase activity"/>
    <property type="evidence" value="ECO:0007669"/>
    <property type="project" value="UniProtKB-KW"/>
</dbReference>
<sequence length="277" mass="30414">MRDPMDMSDPMCDPMDMSDPMCDPMKTNDRMSGRMDMSDPMEMNDRMSDRMDMSDRTGDPMDMDPAGEAERFWEKHYAGRDRVWNGNPNPLLAETARTLRAGTALDLGSGEGGDAVHLAAQGWQVTAVDVSATALARARAHARAAGVADRVTTQQHDLARTFPHGAFDLISAQYLHSPLDLPREHVLRQAARALAPGGLLLIVDHGSVRPWAWDPDPHTHFPTPQDIYGGLHLDPARYRPERLDTPRREAVGPNGETATVTDTVVAVRRVPHPSGGA</sequence>
<protein>
    <submittedName>
        <fullName evidence="6">SAM-dependent methyltransferase</fullName>
    </submittedName>
</protein>
<dbReference type="Gene3D" id="3.40.50.150">
    <property type="entry name" value="Vaccinia Virus protein VP39"/>
    <property type="match status" value="1"/>
</dbReference>
<dbReference type="SUPFAM" id="SSF53335">
    <property type="entry name" value="S-adenosyl-L-methionine-dependent methyltransferases"/>
    <property type="match status" value="1"/>
</dbReference>
<feature type="region of interest" description="Disordered" evidence="4">
    <location>
        <begin position="1"/>
        <end position="23"/>
    </location>
</feature>
<dbReference type="Pfam" id="PF13649">
    <property type="entry name" value="Methyltransf_25"/>
    <property type="match status" value="1"/>
</dbReference>
<evidence type="ECO:0000256" key="2">
    <source>
        <dbReference type="ARBA" id="ARBA00022679"/>
    </source>
</evidence>
<keyword evidence="7" id="KW-1185">Reference proteome</keyword>
<feature type="domain" description="Methyltransferase" evidence="5">
    <location>
        <begin position="105"/>
        <end position="198"/>
    </location>
</feature>
<organism evidence="6 7">
    <name type="scientific">Streptosporangium brasiliense</name>
    <dbReference type="NCBI Taxonomy" id="47480"/>
    <lineage>
        <taxon>Bacteria</taxon>
        <taxon>Bacillati</taxon>
        <taxon>Actinomycetota</taxon>
        <taxon>Actinomycetes</taxon>
        <taxon>Streptosporangiales</taxon>
        <taxon>Streptosporangiaceae</taxon>
        <taxon>Streptosporangium</taxon>
    </lineage>
</organism>
<keyword evidence="1 6" id="KW-0489">Methyltransferase</keyword>
<name>A0ABT9RGK4_9ACTN</name>
<dbReference type="InterPro" id="IPR029063">
    <property type="entry name" value="SAM-dependent_MTases_sf"/>
</dbReference>
<dbReference type="PANTHER" id="PTHR43464:SF19">
    <property type="entry name" value="UBIQUINONE BIOSYNTHESIS O-METHYLTRANSFERASE, MITOCHONDRIAL"/>
    <property type="match status" value="1"/>
</dbReference>
<proteinExistence type="predicted"/>
<dbReference type="PANTHER" id="PTHR43464">
    <property type="entry name" value="METHYLTRANSFERASE"/>
    <property type="match status" value="1"/>
</dbReference>
<evidence type="ECO:0000256" key="1">
    <source>
        <dbReference type="ARBA" id="ARBA00022603"/>
    </source>
</evidence>
<dbReference type="Proteomes" id="UP001230426">
    <property type="component" value="Unassembled WGS sequence"/>
</dbReference>
<evidence type="ECO:0000313" key="7">
    <source>
        <dbReference type="Proteomes" id="UP001230426"/>
    </source>
</evidence>
<gene>
    <name evidence="6" type="ORF">J2S55_007247</name>
</gene>
<dbReference type="InterPro" id="IPR041698">
    <property type="entry name" value="Methyltransf_25"/>
</dbReference>
<evidence type="ECO:0000256" key="3">
    <source>
        <dbReference type="ARBA" id="ARBA00022691"/>
    </source>
</evidence>
<keyword evidence="3" id="KW-0949">S-adenosyl-L-methionine</keyword>
<dbReference type="EMBL" id="JAUSRB010000002">
    <property type="protein sequence ID" value="MDP9867981.1"/>
    <property type="molecule type" value="Genomic_DNA"/>
</dbReference>
<keyword evidence="2" id="KW-0808">Transferase</keyword>
<comment type="caution">
    <text evidence="6">The sequence shown here is derived from an EMBL/GenBank/DDBJ whole genome shotgun (WGS) entry which is preliminary data.</text>
</comment>
<evidence type="ECO:0000256" key="4">
    <source>
        <dbReference type="SAM" id="MobiDB-lite"/>
    </source>
</evidence>